<reference evidence="7 8" key="1">
    <citation type="submission" date="2016-12" db="EMBL/GenBank/DDBJ databases">
        <authorList>
            <person name="Song W.-J."/>
            <person name="Kurnit D.M."/>
        </authorList>
    </citation>
    <scope>NUCLEOTIDE SEQUENCE [LARGE SCALE GENOMIC DNA]</scope>
    <source>
        <strain evidence="7 8">DSM 12503</strain>
    </source>
</reference>
<keyword evidence="3 4" id="KW-0378">Hydrolase</keyword>
<feature type="domain" description="Glycosyl hydrolase family 30 TIM-barrel" evidence="5">
    <location>
        <begin position="47"/>
        <end position="379"/>
    </location>
</feature>
<dbReference type="Proteomes" id="UP000184612">
    <property type="component" value="Unassembled WGS sequence"/>
</dbReference>
<proteinExistence type="inferred from homology"/>
<keyword evidence="4" id="KW-0326">Glycosidase</keyword>
<comment type="similarity">
    <text evidence="1 4">Belongs to the glycosyl hydrolase 30 family.</text>
</comment>
<evidence type="ECO:0000259" key="6">
    <source>
        <dbReference type="Pfam" id="PF17189"/>
    </source>
</evidence>
<dbReference type="STRING" id="1121345.SAMN02745217_02746"/>
<dbReference type="GO" id="GO:0016020">
    <property type="term" value="C:membrane"/>
    <property type="evidence" value="ECO:0007669"/>
    <property type="project" value="GOC"/>
</dbReference>
<evidence type="ECO:0000256" key="1">
    <source>
        <dbReference type="ARBA" id="ARBA00005382"/>
    </source>
</evidence>
<dbReference type="Gene3D" id="3.20.20.80">
    <property type="entry name" value="Glycosidases"/>
    <property type="match status" value="1"/>
</dbReference>
<dbReference type="Gene3D" id="2.60.40.1180">
    <property type="entry name" value="Golgi alpha-mannosidase II"/>
    <property type="match status" value="1"/>
</dbReference>
<keyword evidence="8" id="KW-1185">Reference proteome</keyword>
<evidence type="ECO:0000313" key="8">
    <source>
        <dbReference type="Proteomes" id="UP000184612"/>
    </source>
</evidence>
<dbReference type="InterPro" id="IPR001139">
    <property type="entry name" value="Glyco_hydro_30"/>
</dbReference>
<dbReference type="PANTHER" id="PTHR11069">
    <property type="entry name" value="GLUCOSYLCERAMIDASE"/>
    <property type="match status" value="1"/>
</dbReference>
<protein>
    <submittedName>
        <fullName evidence="7">Glucosylceramidase</fullName>
    </submittedName>
</protein>
<sequence>MKLLLNTTTFEHNLKNESEQLFIFEPDSGIENHVVNLYPDVRYQTFEGFGGAITDSAGYVYSKMNSEQKKQVMDTYFGKKELCYGKVRIHLDSCDFSVSQYEAVSDPEDTGLQTFDLSRMKEYLIPLLEDAAKTLGKVPEILVSPWSPPAFMKTNGERSHGGKLKSEYKKLWAEYICRYITELRKLGFDVLGMTLQNEPNAVQTWDSCIYDGEEEKEFLRDYMYPALEKNELTGIDIYIWDHNKERVFERACQVIDQDTDRMITGVAFHWYSGDHFEALDLLRERFPGKKLILSEACIEYSKYGSEGYLANAQKYAHDIIGNINNGMNAFYDWNILLDETGGPNHAGNLCDAPFLYNAEKQELIERNTLSYIRHFSHYIQQGATRIAYTKYTDRLEVTAMANPDGKLVLVLLNRSEEKLPVVIRLKGKYVSFEMEKESIATGMIELE</sequence>
<dbReference type="Pfam" id="PF17189">
    <property type="entry name" value="Glyco_hydro_30C"/>
    <property type="match status" value="1"/>
</dbReference>
<dbReference type="GO" id="GO:0006680">
    <property type="term" value="P:glucosylceramide catabolic process"/>
    <property type="evidence" value="ECO:0007669"/>
    <property type="project" value="TreeGrafter"/>
</dbReference>
<gene>
    <name evidence="7" type="ORF">SAMN02745217_02746</name>
</gene>
<dbReference type="InterPro" id="IPR013780">
    <property type="entry name" value="Glyco_hydro_b"/>
</dbReference>
<evidence type="ECO:0000256" key="2">
    <source>
        <dbReference type="ARBA" id="ARBA00022729"/>
    </source>
</evidence>
<dbReference type="InterPro" id="IPR017853">
    <property type="entry name" value="GH"/>
</dbReference>
<evidence type="ECO:0000313" key="7">
    <source>
        <dbReference type="EMBL" id="SHO50495.1"/>
    </source>
</evidence>
<name>A0A1M7YCZ8_9FIRM</name>
<organism evidence="7 8">
    <name type="scientific">Anaerocolumna xylanovorans DSM 12503</name>
    <dbReference type="NCBI Taxonomy" id="1121345"/>
    <lineage>
        <taxon>Bacteria</taxon>
        <taxon>Bacillati</taxon>
        <taxon>Bacillota</taxon>
        <taxon>Clostridia</taxon>
        <taxon>Lachnospirales</taxon>
        <taxon>Lachnospiraceae</taxon>
        <taxon>Anaerocolumna</taxon>
    </lineage>
</organism>
<dbReference type="RefSeq" id="WP_073589430.1">
    <property type="nucleotide sequence ID" value="NZ_FRFD01000008.1"/>
</dbReference>
<dbReference type="InterPro" id="IPR033453">
    <property type="entry name" value="Glyco_hydro_30_TIM-barrel"/>
</dbReference>
<evidence type="ECO:0000259" key="5">
    <source>
        <dbReference type="Pfam" id="PF02055"/>
    </source>
</evidence>
<evidence type="ECO:0000256" key="4">
    <source>
        <dbReference type="RuleBase" id="RU361188"/>
    </source>
</evidence>
<dbReference type="OrthoDB" id="9806701at2"/>
<dbReference type="SUPFAM" id="SSF51445">
    <property type="entry name" value="(Trans)glycosidases"/>
    <property type="match status" value="1"/>
</dbReference>
<evidence type="ECO:0000256" key="3">
    <source>
        <dbReference type="ARBA" id="ARBA00022801"/>
    </source>
</evidence>
<dbReference type="EMBL" id="FRFD01000008">
    <property type="protein sequence ID" value="SHO50495.1"/>
    <property type="molecule type" value="Genomic_DNA"/>
</dbReference>
<dbReference type="PRINTS" id="PR00843">
    <property type="entry name" value="GLHYDRLASE30"/>
</dbReference>
<dbReference type="PANTHER" id="PTHR11069:SF23">
    <property type="entry name" value="LYSOSOMAL ACID GLUCOSYLCERAMIDASE"/>
    <property type="match status" value="1"/>
</dbReference>
<accession>A0A1M7YCZ8</accession>
<dbReference type="GO" id="GO:0004348">
    <property type="term" value="F:glucosylceramidase activity"/>
    <property type="evidence" value="ECO:0007669"/>
    <property type="project" value="InterPro"/>
</dbReference>
<dbReference type="Pfam" id="PF02055">
    <property type="entry name" value="Glyco_hydro_30"/>
    <property type="match status" value="1"/>
</dbReference>
<dbReference type="AlphaFoldDB" id="A0A1M7YCZ8"/>
<feature type="domain" description="Glycosyl hydrolase family 30 beta sandwich" evidence="6">
    <location>
        <begin position="382"/>
        <end position="441"/>
    </location>
</feature>
<keyword evidence="2" id="KW-0732">Signal</keyword>
<dbReference type="InterPro" id="IPR033452">
    <property type="entry name" value="GH30_C"/>
</dbReference>